<dbReference type="Proteomes" id="UP000094336">
    <property type="component" value="Unassembled WGS sequence"/>
</dbReference>
<reference evidence="11" key="1">
    <citation type="submission" date="2016-05" db="EMBL/GenBank/DDBJ databases">
        <title>Comparative genomics of biotechnologically important yeasts.</title>
        <authorList>
            <consortium name="DOE Joint Genome Institute"/>
            <person name="Riley R."/>
            <person name="Haridas S."/>
            <person name="Wolfe K.H."/>
            <person name="Lopes M.R."/>
            <person name="Hittinger C.T."/>
            <person name="Goker M."/>
            <person name="Salamov A."/>
            <person name="Wisecaver J."/>
            <person name="Long T.M."/>
            <person name="Aerts A.L."/>
            <person name="Barry K."/>
            <person name="Choi C."/>
            <person name="Clum A."/>
            <person name="Coughlan A.Y."/>
            <person name="Deshpande S."/>
            <person name="Douglass A.P."/>
            <person name="Hanson S.J."/>
            <person name="Klenk H.-P."/>
            <person name="Labutti K."/>
            <person name="Lapidus A."/>
            <person name="Lindquist E."/>
            <person name="Lipzen A."/>
            <person name="Meier-Kolthoff J.P."/>
            <person name="Ohm R.A."/>
            <person name="Otillar R.P."/>
            <person name="Pangilinan J."/>
            <person name="Peng Y."/>
            <person name="Rokas A."/>
            <person name="Rosa C.A."/>
            <person name="Scheuner C."/>
            <person name="Sibirny A.A."/>
            <person name="Slot J.C."/>
            <person name="Stielow J.B."/>
            <person name="Sun H."/>
            <person name="Kurtzman C.P."/>
            <person name="Blackwell M."/>
            <person name="Grigoriev I.V."/>
            <person name="Jeffries T.W."/>
        </authorList>
    </citation>
    <scope>NUCLEOTIDE SEQUENCE [LARGE SCALE GENOMIC DNA]</scope>
    <source>
        <strain evidence="11">NRRL Y-12698</strain>
    </source>
</reference>
<evidence type="ECO:0000256" key="7">
    <source>
        <dbReference type="RuleBase" id="RU367161"/>
    </source>
</evidence>
<comment type="subcellular location">
    <subcellularLocation>
        <location evidence="1 7">Nucleus</location>
    </subcellularLocation>
</comment>
<comment type="subunit">
    <text evidence="3">Component of the GINS complex which is a heterotetramer of SLD5, PSF1, PSF2 and PSF3.</text>
</comment>
<evidence type="ECO:0000256" key="5">
    <source>
        <dbReference type="ARBA" id="ARBA00022705"/>
    </source>
</evidence>
<dbReference type="InterPro" id="IPR038437">
    <property type="entry name" value="GINS_Psf3_sf"/>
</dbReference>
<dbReference type="STRING" id="984486.A0A1E3QK22"/>
<dbReference type="EMBL" id="KV454437">
    <property type="protein sequence ID" value="ODQ78046.1"/>
    <property type="molecule type" value="Genomic_DNA"/>
</dbReference>
<evidence type="ECO:0000256" key="3">
    <source>
        <dbReference type="ARBA" id="ARBA00011352"/>
    </source>
</evidence>
<evidence type="ECO:0000259" key="9">
    <source>
        <dbReference type="Pfam" id="PF22466"/>
    </source>
</evidence>
<dbReference type="InterPro" id="IPR010492">
    <property type="entry name" value="GINS_Psf3"/>
</dbReference>
<dbReference type="CDD" id="cd21693">
    <property type="entry name" value="GINS_B_Psf3"/>
    <property type="match status" value="1"/>
</dbReference>
<evidence type="ECO:0000256" key="2">
    <source>
        <dbReference type="ARBA" id="ARBA00006343"/>
    </source>
</evidence>
<accession>A0A1E3QK22</accession>
<gene>
    <name evidence="10" type="ORF">BABINDRAFT_40402</name>
</gene>
<keyword evidence="6 7" id="KW-0539">Nucleus</keyword>
<comment type="similarity">
    <text evidence="2 7">Belongs to the GINS3/PSF3 family.</text>
</comment>
<dbReference type="RefSeq" id="XP_018983374.1">
    <property type="nucleotide sequence ID" value="XM_019131973.1"/>
</dbReference>
<evidence type="ECO:0000313" key="11">
    <source>
        <dbReference type="Proteomes" id="UP000094336"/>
    </source>
</evidence>
<dbReference type="GO" id="GO:0000785">
    <property type="term" value="C:chromatin"/>
    <property type="evidence" value="ECO:0007669"/>
    <property type="project" value="EnsemblFungi"/>
</dbReference>
<dbReference type="Pfam" id="PF05916">
    <property type="entry name" value="Sld5"/>
    <property type="match status" value="1"/>
</dbReference>
<keyword evidence="5 7" id="KW-0235">DNA replication</keyword>
<dbReference type="GO" id="GO:0043596">
    <property type="term" value="C:nuclear replication fork"/>
    <property type="evidence" value="ECO:0007669"/>
    <property type="project" value="EnsemblFungi"/>
</dbReference>
<feature type="domain" description="DNA replication complex GINS protein PSF3 N-terminal" evidence="9">
    <location>
        <begin position="5"/>
        <end position="57"/>
    </location>
</feature>
<evidence type="ECO:0000256" key="6">
    <source>
        <dbReference type="ARBA" id="ARBA00023242"/>
    </source>
</evidence>
<dbReference type="SUPFAM" id="SSF158573">
    <property type="entry name" value="GINS helical bundle-like"/>
    <property type="match status" value="1"/>
</dbReference>
<evidence type="ECO:0000256" key="1">
    <source>
        <dbReference type="ARBA" id="ARBA00004123"/>
    </source>
</evidence>
<dbReference type="SUPFAM" id="SSF160059">
    <property type="entry name" value="PriA/YqbF domain"/>
    <property type="match status" value="1"/>
</dbReference>
<dbReference type="GeneID" id="30149826"/>
<dbReference type="InterPro" id="IPR036224">
    <property type="entry name" value="GINS_bundle-like_dom_sf"/>
</dbReference>
<feature type="domain" description="GINS subunit" evidence="8">
    <location>
        <begin position="77"/>
        <end position="176"/>
    </location>
</feature>
<dbReference type="Gene3D" id="1.20.58.2050">
    <property type="match status" value="1"/>
</dbReference>
<protein>
    <recommendedName>
        <fullName evidence="4 7">DNA replication complex GINS protein PSF3</fullName>
    </recommendedName>
</protein>
<dbReference type="AlphaFoldDB" id="A0A1E3QK22"/>
<dbReference type="OrthoDB" id="10251744at2759"/>
<evidence type="ECO:0000259" key="8">
    <source>
        <dbReference type="Pfam" id="PF05916"/>
    </source>
</evidence>
<keyword evidence="11" id="KW-1185">Reference proteome</keyword>
<dbReference type="GO" id="GO:0000727">
    <property type="term" value="P:double-strand break repair via break-induced replication"/>
    <property type="evidence" value="ECO:0007669"/>
    <property type="project" value="EnsemblFungi"/>
</dbReference>
<dbReference type="PANTHER" id="PTHR22768">
    <property type="entry name" value="DNA REPLICATION COMPLEX GINS PROTEIN PSF3"/>
    <property type="match status" value="1"/>
</dbReference>
<dbReference type="PANTHER" id="PTHR22768:SF0">
    <property type="entry name" value="DNA REPLICATION COMPLEX GINS PROTEIN PSF3"/>
    <property type="match status" value="1"/>
</dbReference>
<organism evidence="10 11">
    <name type="scientific">Babjeviella inositovora NRRL Y-12698</name>
    <dbReference type="NCBI Taxonomy" id="984486"/>
    <lineage>
        <taxon>Eukaryota</taxon>
        <taxon>Fungi</taxon>
        <taxon>Dikarya</taxon>
        <taxon>Ascomycota</taxon>
        <taxon>Saccharomycotina</taxon>
        <taxon>Pichiomycetes</taxon>
        <taxon>Serinales incertae sedis</taxon>
        <taxon>Babjeviella</taxon>
    </lineage>
</organism>
<dbReference type="CDD" id="cd11713">
    <property type="entry name" value="GINS_A_psf3"/>
    <property type="match status" value="1"/>
</dbReference>
<dbReference type="GO" id="GO:0000811">
    <property type="term" value="C:GINS complex"/>
    <property type="evidence" value="ECO:0007669"/>
    <property type="project" value="UniProtKB-UniRule"/>
</dbReference>
<dbReference type="InterPro" id="IPR055221">
    <property type="entry name" value="PSF3_N"/>
</dbReference>
<dbReference type="InterPro" id="IPR021151">
    <property type="entry name" value="GINS_A"/>
</dbReference>
<evidence type="ECO:0000313" key="10">
    <source>
        <dbReference type="EMBL" id="ODQ78046.1"/>
    </source>
</evidence>
<dbReference type="GO" id="GO:1902975">
    <property type="term" value="P:mitotic DNA replication initiation"/>
    <property type="evidence" value="ECO:0007669"/>
    <property type="project" value="TreeGrafter"/>
</dbReference>
<evidence type="ECO:0000256" key="4">
    <source>
        <dbReference type="ARBA" id="ARBA00015140"/>
    </source>
</evidence>
<comment type="function">
    <text evidence="7">The GINS complex plays an essential role in the initiation of DNA replication.</text>
</comment>
<dbReference type="GO" id="GO:0071162">
    <property type="term" value="C:CMG complex"/>
    <property type="evidence" value="ECO:0007669"/>
    <property type="project" value="EnsemblFungi"/>
</dbReference>
<sequence length="180" mass="20716">MGNYYDLDDIIADNQKLPCKFNVTVPGLGYLEGNIGQPLDANTKLNLPLWLSSVLAICEVSQDSQTTFLDLIHPEFFNNKVINAIRANAVNIDLHSILPNYYKLCEKWCVMFSDVELIEVVSQMLKERSNEINDYGQNPKQISSMAGNKFLYSLDEFEKRLYKISTESHKLSKEWFHNQD</sequence>
<dbReference type="Pfam" id="PF22466">
    <property type="entry name" value="PSF3_N"/>
    <property type="match status" value="1"/>
</dbReference>
<proteinExistence type="inferred from homology"/>
<name>A0A1E3QK22_9ASCO</name>